<dbReference type="FunFam" id="2.30.180.10:FF:000019">
    <property type="entry name" value="Cell surface lipoprotein"/>
    <property type="match status" value="1"/>
</dbReference>
<dbReference type="Proteomes" id="UP000469215">
    <property type="component" value="Unassembled WGS sequence"/>
</dbReference>
<dbReference type="InterPro" id="IPR036378">
    <property type="entry name" value="FAS1_dom_sf"/>
</dbReference>
<feature type="chain" id="PRO_5039702017" evidence="3">
    <location>
        <begin position="26"/>
        <end position="227"/>
    </location>
</feature>
<dbReference type="PANTHER" id="PTHR10900:SF77">
    <property type="entry name" value="FI19380P1"/>
    <property type="match status" value="1"/>
</dbReference>
<dbReference type="GO" id="GO:0031012">
    <property type="term" value="C:extracellular matrix"/>
    <property type="evidence" value="ECO:0007669"/>
    <property type="project" value="TreeGrafter"/>
</dbReference>
<dbReference type="AlphaFoldDB" id="A0A6N9H3U4"/>
<sequence>MKTTPSTRIITAVGAVALSMIGLSACSGGASGSESGGSESMGESSSASSAPMESPSASGGGADADLVGSGCAAYAKQVPSGSGSVDGMAEDPVAVAASHNPMLTTLTKAVSGKLNKDVDLVDTLNGGDFTVIAPTDDAFKKIPKKDVEALAKDKDALTKVLTYHVIPGKLSPEQIAGEHKTVEGDKVKVSGSGEKLMFNKSKLVCGGVKTANATVYMVDTVMMPGKM</sequence>
<keyword evidence="6" id="KW-1185">Reference proteome</keyword>
<dbReference type="GO" id="GO:0005615">
    <property type="term" value="C:extracellular space"/>
    <property type="evidence" value="ECO:0007669"/>
    <property type="project" value="TreeGrafter"/>
</dbReference>
<dbReference type="Gene3D" id="2.30.180.10">
    <property type="entry name" value="FAS1 domain"/>
    <property type="match status" value="1"/>
</dbReference>
<feature type="domain" description="FAS1" evidence="4">
    <location>
        <begin position="90"/>
        <end position="222"/>
    </location>
</feature>
<dbReference type="InterPro" id="IPR050904">
    <property type="entry name" value="Adhesion/Biosynth-related"/>
</dbReference>
<dbReference type="EMBL" id="WWEQ01000004">
    <property type="protein sequence ID" value="MYM18718.1"/>
    <property type="molecule type" value="Genomic_DNA"/>
</dbReference>
<dbReference type="PROSITE" id="PS51257">
    <property type="entry name" value="PROKAR_LIPOPROTEIN"/>
    <property type="match status" value="1"/>
</dbReference>
<evidence type="ECO:0000313" key="5">
    <source>
        <dbReference type="EMBL" id="MYM18718.1"/>
    </source>
</evidence>
<protein>
    <submittedName>
        <fullName evidence="5">Fasciclin domain-containing protein</fullName>
    </submittedName>
</protein>
<dbReference type="GO" id="GO:0050839">
    <property type="term" value="F:cell adhesion molecule binding"/>
    <property type="evidence" value="ECO:0007669"/>
    <property type="project" value="TreeGrafter"/>
</dbReference>
<accession>A0A6N9H3U4</accession>
<feature type="compositionally biased region" description="Low complexity" evidence="2">
    <location>
        <begin position="36"/>
        <end position="57"/>
    </location>
</feature>
<dbReference type="GO" id="GO:0007155">
    <property type="term" value="P:cell adhesion"/>
    <property type="evidence" value="ECO:0007669"/>
    <property type="project" value="TreeGrafter"/>
</dbReference>
<keyword evidence="1 3" id="KW-0732">Signal</keyword>
<evidence type="ECO:0000256" key="3">
    <source>
        <dbReference type="SAM" id="SignalP"/>
    </source>
</evidence>
<dbReference type="PROSITE" id="PS50213">
    <property type="entry name" value="FAS1"/>
    <property type="match status" value="1"/>
</dbReference>
<dbReference type="SUPFAM" id="SSF82153">
    <property type="entry name" value="FAS1 domain"/>
    <property type="match status" value="1"/>
</dbReference>
<gene>
    <name evidence="5" type="ORF">GSY69_01670</name>
</gene>
<comment type="caution">
    <text evidence="5">The sequence shown here is derived from an EMBL/GenBank/DDBJ whole genome shotgun (WGS) entry which is preliminary data.</text>
</comment>
<dbReference type="SMART" id="SM00554">
    <property type="entry name" value="FAS1"/>
    <property type="match status" value="1"/>
</dbReference>
<evidence type="ECO:0000256" key="2">
    <source>
        <dbReference type="SAM" id="MobiDB-lite"/>
    </source>
</evidence>
<evidence type="ECO:0000256" key="1">
    <source>
        <dbReference type="ARBA" id="ARBA00022729"/>
    </source>
</evidence>
<feature type="region of interest" description="Disordered" evidence="2">
    <location>
        <begin position="29"/>
        <end position="62"/>
    </location>
</feature>
<evidence type="ECO:0000313" key="6">
    <source>
        <dbReference type="Proteomes" id="UP000469215"/>
    </source>
</evidence>
<dbReference type="GO" id="GO:0030198">
    <property type="term" value="P:extracellular matrix organization"/>
    <property type="evidence" value="ECO:0007669"/>
    <property type="project" value="TreeGrafter"/>
</dbReference>
<proteinExistence type="predicted"/>
<name>A0A6N9H3U4_9MICO</name>
<dbReference type="Pfam" id="PF02469">
    <property type="entry name" value="Fasciclin"/>
    <property type="match status" value="1"/>
</dbReference>
<organism evidence="5 6">
    <name type="scientific">Brevibacterium rongguiense</name>
    <dbReference type="NCBI Taxonomy" id="2695267"/>
    <lineage>
        <taxon>Bacteria</taxon>
        <taxon>Bacillati</taxon>
        <taxon>Actinomycetota</taxon>
        <taxon>Actinomycetes</taxon>
        <taxon>Micrococcales</taxon>
        <taxon>Brevibacteriaceae</taxon>
        <taxon>Brevibacterium</taxon>
    </lineage>
</organism>
<dbReference type="RefSeq" id="WP_160952160.1">
    <property type="nucleotide sequence ID" value="NZ_WWEQ01000004.1"/>
</dbReference>
<dbReference type="PANTHER" id="PTHR10900">
    <property type="entry name" value="PERIOSTIN-RELATED"/>
    <property type="match status" value="1"/>
</dbReference>
<dbReference type="InterPro" id="IPR000782">
    <property type="entry name" value="FAS1_domain"/>
</dbReference>
<evidence type="ECO:0000259" key="4">
    <source>
        <dbReference type="PROSITE" id="PS50213"/>
    </source>
</evidence>
<reference evidence="5 6" key="1">
    <citation type="submission" date="2020-01" db="EMBL/GenBank/DDBJ databases">
        <authorList>
            <person name="Deng T."/>
        </authorList>
    </citation>
    <scope>NUCLEOTIDE SEQUENCE [LARGE SCALE GENOMIC DNA]</scope>
    <source>
        <strain evidence="5 6">5221</strain>
    </source>
</reference>
<feature type="signal peptide" evidence="3">
    <location>
        <begin position="1"/>
        <end position="25"/>
    </location>
</feature>